<protein>
    <submittedName>
        <fullName evidence="1">Uncharacterized protein</fullName>
    </submittedName>
</protein>
<evidence type="ECO:0000313" key="1">
    <source>
        <dbReference type="EMBL" id="KAH3681529.1"/>
    </source>
</evidence>
<comment type="caution">
    <text evidence="1">The sequence shown here is derived from an EMBL/GenBank/DDBJ whole genome shotgun (WGS) entry which is preliminary data.</text>
</comment>
<keyword evidence="2" id="KW-1185">Reference proteome</keyword>
<sequence length="80" mass="8888">MDNLKLSISEAMSFKSVLVRSMASGYAKLYGSSFKVALDSVRANLASFGFGWYCFKNLMIGLANGPWKRIIVIATPMWTK</sequence>
<dbReference type="AlphaFoldDB" id="A0A9P8TJW5"/>
<dbReference type="Proteomes" id="UP000774326">
    <property type="component" value="Unassembled WGS sequence"/>
</dbReference>
<gene>
    <name evidence="1" type="ORF">WICPIJ_007510</name>
</gene>
<reference evidence="1" key="1">
    <citation type="journal article" date="2021" name="Open Biol.">
        <title>Shared evolutionary footprints suggest mitochondrial oxidative damage underlies multiple complex I losses in fungi.</title>
        <authorList>
            <person name="Schikora-Tamarit M.A."/>
            <person name="Marcet-Houben M."/>
            <person name="Nosek J."/>
            <person name="Gabaldon T."/>
        </authorList>
    </citation>
    <scope>NUCLEOTIDE SEQUENCE</scope>
    <source>
        <strain evidence="1">CBS2887</strain>
    </source>
</reference>
<dbReference type="EMBL" id="JAEUBG010004397">
    <property type="protein sequence ID" value="KAH3681529.1"/>
    <property type="molecule type" value="Genomic_DNA"/>
</dbReference>
<evidence type="ECO:0000313" key="2">
    <source>
        <dbReference type="Proteomes" id="UP000774326"/>
    </source>
</evidence>
<accession>A0A9P8TJW5</accession>
<name>A0A9P8TJW5_WICPI</name>
<organism evidence="1 2">
    <name type="scientific">Wickerhamomyces pijperi</name>
    <name type="common">Yeast</name>
    <name type="synonym">Pichia pijperi</name>
    <dbReference type="NCBI Taxonomy" id="599730"/>
    <lineage>
        <taxon>Eukaryota</taxon>
        <taxon>Fungi</taxon>
        <taxon>Dikarya</taxon>
        <taxon>Ascomycota</taxon>
        <taxon>Saccharomycotina</taxon>
        <taxon>Saccharomycetes</taxon>
        <taxon>Phaffomycetales</taxon>
        <taxon>Wickerhamomycetaceae</taxon>
        <taxon>Wickerhamomyces</taxon>
    </lineage>
</organism>
<reference evidence="1" key="2">
    <citation type="submission" date="2021-01" db="EMBL/GenBank/DDBJ databases">
        <authorList>
            <person name="Schikora-Tamarit M.A."/>
        </authorList>
    </citation>
    <scope>NUCLEOTIDE SEQUENCE</scope>
    <source>
        <strain evidence="1">CBS2887</strain>
    </source>
</reference>
<proteinExistence type="predicted"/>